<dbReference type="NCBIfam" id="TIGR00756">
    <property type="entry name" value="PPR"/>
    <property type="match status" value="1"/>
</dbReference>
<dbReference type="Gene3D" id="1.25.40.10">
    <property type="entry name" value="Tetratricopeptide repeat domain"/>
    <property type="match status" value="2"/>
</dbReference>
<dbReference type="InterPro" id="IPR002885">
    <property type="entry name" value="PPR_rpt"/>
</dbReference>
<sequence length="544" mass="61343">MSELALCNLYVLEKGLAHSKFRGDFARYEPFAQDMNALLSCAIWTKEMKRSVTTHLAKHVDNRGHIESFLSWLRPKVAVDETGPALKDFGPSDSIESFAERVSTSLARYTERENVALVQEAWTAVKSRLSSATEEERASGALSTIYDEFLFSFRSLRQASSTVQVWNTMISNGTMPTRKTWNVMLKGCHIGREVDQMEDIWRRMLRAGVEPDEVSWSTRIHGLFKFDRVPQAFQALADISVSKQHVAKASVKGQPLPPEQVKPTLVILNNALSGAQHLGPEMIGRILAWGRGQLIEPDITTYNILINASLHSGQREQTRKILAHMASRNVRPDGATFTVLLHALFQDGFLSNLSKPEQQTQALAYIANLESDGLAMDERGYALLIDRLLKEYDNEPAAKAILNHMIKRGITPTPHMYTILITHYFAQSPPNIAAVEALWQRLQQSKNYVVDVILYDRLVEGFAKAGEFPKMMYFLLRMSKEGKRPGWLALTEALRCTVRKRGMERARELVGDVLAGEGQVQAGVRGRKGYEEFWRLVDELGLRP</sequence>
<feature type="repeat" description="PPR" evidence="2">
    <location>
        <begin position="451"/>
        <end position="485"/>
    </location>
</feature>
<keyword evidence="4" id="KW-1185">Reference proteome</keyword>
<dbReference type="InParanoid" id="A0A2K1QQK5"/>
<dbReference type="AlphaFoldDB" id="A0A2K1QQK5"/>
<protein>
    <submittedName>
        <fullName evidence="3">Protein Rf1, mitochondrial</fullName>
    </submittedName>
</protein>
<dbReference type="Pfam" id="PF13041">
    <property type="entry name" value="PPR_2"/>
    <property type="match status" value="1"/>
</dbReference>
<gene>
    <name evidence="3" type="ORF">CAC42_7005</name>
</gene>
<dbReference type="OrthoDB" id="185373at2759"/>
<dbReference type="PROSITE" id="PS51375">
    <property type="entry name" value="PPR"/>
    <property type="match status" value="3"/>
</dbReference>
<dbReference type="PANTHER" id="PTHR47939">
    <property type="entry name" value="MEMBRANE-ASSOCIATED SALT-INDUCIBLE PROTEIN-LIKE"/>
    <property type="match status" value="1"/>
</dbReference>
<dbReference type="InterPro" id="IPR050667">
    <property type="entry name" value="PPR-containing_protein"/>
</dbReference>
<comment type="caution">
    <text evidence="3">The sequence shown here is derived from an EMBL/GenBank/DDBJ whole genome shotgun (WGS) entry which is preliminary data.</text>
</comment>
<reference evidence="3 4" key="1">
    <citation type="submission" date="2017-06" db="EMBL/GenBank/DDBJ databases">
        <title>Draft genome sequence of a variant of Elsinoe murrayae.</title>
        <authorList>
            <person name="Cheng Q."/>
        </authorList>
    </citation>
    <scope>NUCLEOTIDE SEQUENCE [LARGE SCALE GENOMIC DNA]</scope>
    <source>
        <strain evidence="3 4">CQ-2017a</strain>
    </source>
</reference>
<evidence type="ECO:0000256" key="1">
    <source>
        <dbReference type="ARBA" id="ARBA00022737"/>
    </source>
</evidence>
<dbReference type="Proteomes" id="UP000243797">
    <property type="component" value="Unassembled WGS sequence"/>
</dbReference>
<evidence type="ECO:0000313" key="3">
    <source>
        <dbReference type="EMBL" id="PNS17322.1"/>
    </source>
</evidence>
<dbReference type="InterPro" id="IPR011990">
    <property type="entry name" value="TPR-like_helical_dom_sf"/>
</dbReference>
<accession>A0A2K1QQK5</accession>
<name>A0A2K1QQK5_9PEZI</name>
<feature type="repeat" description="PPR" evidence="2">
    <location>
        <begin position="177"/>
        <end position="211"/>
    </location>
</feature>
<keyword evidence="1" id="KW-0677">Repeat</keyword>
<evidence type="ECO:0000256" key="2">
    <source>
        <dbReference type="PROSITE-ProRule" id="PRU00708"/>
    </source>
</evidence>
<evidence type="ECO:0000313" key="4">
    <source>
        <dbReference type="Proteomes" id="UP000243797"/>
    </source>
</evidence>
<proteinExistence type="predicted"/>
<dbReference type="PANTHER" id="PTHR47939:SF13">
    <property type="entry name" value="OS03G0201400 PROTEIN"/>
    <property type="match status" value="1"/>
</dbReference>
<dbReference type="EMBL" id="NKHZ01000051">
    <property type="protein sequence ID" value="PNS17322.1"/>
    <property type="molecule type" value="Genomic_DNA"/>
</dbReference>
<dbReference type="STRING" id="2082308.A0A2K1QQK5"/>
<dbReference type="Pfam" id="PF01535">
    <property type="entry name" value="PPR"/>
    <property type="match status" value="1"/>
</dbReference>
<feature type="repeat" description="PPR" evidence="2">
    <location>
        <begin position="298"/>
        <end position="332"/>
    </location>
</feature>
<organism evidence="3 4">
    <name type="scientific">Sphaceloma murrayae</name>
    <dbReference type="NCBI Taxonomy" id="2082308"/>
    <lineage>
        <taxon>Eukaryota</taxon>
        <taxon>Fungi</taxon>
        <taxon>Dikarya</taxon>
        <taxon>Ascomycota</taxon>
        <taxon>Pezizomycotina</taxon>
        <taxon>Dothideomycetes</taxon>
        <taxon>Dothideomycetidae</taxon>
        <taxon>Myriangiales</taxon>
        <taxon>Elsinoaceae</taxon>
        <taxon>Sphaceloma</taxon>
    </lineage>
</organism>